<evidence type="ECO:0008006" key="4">
    <source>
        <dbReference type="Google" id="ProtNLM"/>
    </source>
</evidence>
<feature type="signal peptide" evidence="2">
    <location>
        <begin position="1"/>
        <end position="16"/>
    </location>
</feature>
<sequence length="99" mass="11200">MLFVSLILMMPRSAESYDQRHRQVNDLQGRNPPTVKRSTPEELSNNISTTASLDQRHPSVGGPHGFHYGKKGFLVMLVPYFFKNLPICLRSAVVKLGFK</sequence>
<reference evidence="3" key="1">
    <citation type="submission" date="2020-11" db="EMBL/GenBank/DDBJ databases">
        <authorList>
            <person name="Tran Van P."/>
        </authorList>
    </citation>
    <scope>NUCLEOTIDE SEQUENCE</scope>
</reference>
<accession>A0A7R9IB63</accession>
<name>A0A7R9IB63_9NEOP</name>
<keyword evidence="2" id="KW-0732">Signal</keyword>
<evidence type="ECO:0000313" key="3">
    <source>
        <dbReference type="EMBL" id="CAD7452810.1"/>
    </source>
</evidence>
<protein>
    <recommendedName>
        <fullName evidence="4">Secreted protein</fullName>
    </recommendedName>
</protein>
<gene>
    <name evidence="3" type="ORF">TTEB3V08_LOCUS975</name>
</gene>
<proteinExistence type="predicted"/>
<evidence type="ECO:0000256" key="1">
    <source>
        <dbReference type="SAM" id="MobiDB-lite"/>
    </source>
</evidence>
<organism evidence="3">
    <name type="scientific">Timema tahoe</name>
    <dbReference type="NCBI Taxonomy" id="61484"/>
    <lineage>
        <taxon>Eukaryota</taxon>
        <taxon>Metazoa</taxon>
        <taxon>Ecdysozoa</taxon>
        <taxon>Arthropoda</taxon>
        <taxon>Hexapoda</taxon>
        <taxon>Insecta</taxon>
        <taxon>Pterygota</taxon>
        <taxon>Neoptera</taxon>
        <taxon>Polyneoptera</taxon>
        <taxon>Phasmatodea</taxon>
        <taxon>Timematodea</taxon>
        <taxon>Timematoidea</taxon>
        <taxon>Timematidae</taxon>
        <taxon>Timema</taxon>
    </lineage>
</organism>
<dbReference type="EMBL" id="OE000183">
    <property type="protein sequence ID" value="CAD7452810.1"/>
    <property type="molecule type" value="Genomic_DNA"/>
</dbReference>
<dbReference type="AlphaFoldDB" id="A0A7R9IB63"/>
<feature type="region of interest" description="Disordered" evidence="1">
    <location>
        <begin position="18"/>
        <end position="44"/>
    </location>
</feature>
<evidence type="ECO:0000256" key="2">
    <source>
        <dbReference type="SAM" id="SignalP"/>
    </source>
</evidence>
<feature type="chain" id="PRO_5031262245" description="Secreted protein" evidence="2">
    <location>
        <begin position="17"/>
        <end position="99"/>
    </location>
</feature>